<protein>
    <submittedName>
        <fullName evidence="10">Nitrogen assimilation transcription factor nirA</fullName>
    </submittedName>
</protein>
<dbReference type="PANTHER" id="PTHR31313">
    <property type="entry name" value="TY1 ENHANCER ACTIVATOR"/>
    <property type="match status" value="1"/>
</dbReference>
<sequence length="1030" mass="113685">MAPAADVADKPTSTGSPKEATDILGQENVSARSITTRQASKVQQVRHRASVACASCRDRRIRCVVPKGENCCTACQRSGTECLIQNDDQRRKPISKAYMSSLSTRIEVLESMLMEQGVVPPPAVHPPRTRQDAHLDQPPPQEDSSSYANPQTASHHLQQPVHMPQRQHSPTTHFHNPMARQDNGVTPPESGNEDFFMHDSDNADSHMANSQTFFYRPPPKEQSPFRNLDPKNEDLIHRLLSTKGNLSFDQLSGRVRVYGPTANSHVFADQEFDTREPPEQVRRAERIIRSLTTTTHDYLMNLFWEHYNGILHIIDRAAFEADRDSQNPRLYSSFLHITILAMGYRFCDPDRDDMKRISLGNRESSLHRESKYMMDIELERPGGIPSVQALLVLGDLECGAGRDNTGWMYSGMANRLAFDIGLHLDSRQNPGISEQEIQNRALAMRACVIYDKYWALFLGRPTSIKSQDLSFDLLSQHFGKLLSDPSTGASYRSPRKDLSEEIYDQLTELMEIAGRIAETRNTLAKAEQQSVFSLHEGEDNSYMHVVNLDRQLTAWYKRLPSHLSWTPPNIKSAPFSFFLLHQQYHVSMILLHRPWAKYPSIHKLTSDGANTNSYPSPASDNNAMLPPEVVTGEGLGEVQSIVDESRTSLSRGICTQQAIRVARIFAQHRTRFDPRKIFVTGIQHAGTAAIALIAALAYHTNMMDKRAYLGYLEILASSIKDMAHTYQPAAKMNDLLTAVLGQLRADIGDAPIPSTGFGSMAGSGASLNGWQASPDSGSIYGGMGLIPQRREPDSDHSCWGKATKKRRHTAQSRRASEFNRPGPPFFATTSNSVTTGSNVGGHHPASSYSSMGMPGTIPGLFGAGDIPHAFSGLDFMSGSAIEEAMPTHVRADAPGWGLGNLTGHPGGSGFELPVAEWGATNGVNSETRDTGNADSQTKEKTQNDKSQDKSERDREDQEGNQGDGKPAEKSSEANRGGEWMAANEPRANELIPISLGGLANLAEKVAGVPREEVKDLAKDNDAPDMEFFGF</sequence>
<dbReference type="InterPro" id="IPR001138">
    <property type="entry name" value="Zn2Cys6_DnaBD"/>
</dbReference>
<comment type="caution">
    <text evidence="10">The sequence shown here is derived from an EMBL/GenBank/DDBJ whole genome shotgun (WGS) entry which is preliminary data.</text>
</comment>
<accession>A0AAD5RJS5</accession>
<evidence type="ECO:0000256" key="4">
    <source>
        <dbReference type="ARBA" id="ARBA00023015"/>
    </source>
</evidence>
<evidence type="ECO:0000256" key="7">
    <source>
        <dbReference type="ARBA" id="ARBA00023242"/>
    </source>
</evidence>
<dbReference type="PROSITE" id="PS00463">
    <property type="entry name" value="ZN2_CY6_FUNGAL_1"/>
    <property type="match status" value="1"/>
</dbReference>
<evidence type="ECO:0000256" key="6">
    <source>
        <dbReference type="ARBA" id="ARBA00023163"/>
    </source>
</evidence>
<evidence type="ECO:0000259" key="9">
    <source>
        <dbReference type="PROSITE" id="PS50048"/>
    </source>
</evidence>
<evidence type="ECO:0000256" key="3">
    <source>
        <dbReference type="ARBA" id="ARBA00022833"/>
    </source>
</evidence>
<reference evidence="10" key="1">
    <citation type="submission" date="2022-07" db="EMBL/GenBank/DDBJ databases">
        <title>Draft genome sequence of Zalerion maritima ATCC 34329, a (micro)plastics degrading marine fungus.</title>
        <authorList>
            <person name="Paco A."/>
            <person name="Goncalves M.F.M."/>
            <person name="Rocha-Santos T.A.P."/>
            <person name="Alves A."/>
        </authorList>
    </citation>
    <scope>NUCLEOTIDE SEQUENCE</scope>
    <source>
        <strain evidence="10">ATCC 34329</strain>
    </source>
</reference>
<dbReference type="GO" id="GO:0003677">
    <property type="term" value="F:DNA binding"/>
    <property type="evidence" value="ECO:0007669"/>
    <property type="project" value="UniProtKB-KW"/>
</dbReference>
<keyword evidence="11" id="KW-1185">Reference proteome</keyword>
<feature type="region of interest" description="Disordered" evidence="8">
    <location>
        <begin position="1"/>
        <end position="22"/>
    </location>
</feature>
<evidence type="ECO:0000256" key="5">
    <source>
        <dbReference type="ARBA" id="ARBA00023125"/>
    </source>
</evidence>
<dbReference type="InterPro" id="IPR007219">
    <property type="entry name" value="XnlR_reg_dom"/>
</dbReference>
<dbReference type="GO" id="GO:0005634">
    <property type="term" value="C:nucleus"/>
    <property type="evidence" value="ECO:0007669"/>
    <property type="project" value="UniProtKB-SubCell"/>
</dbReference>
<feature type="compositionally biased region" description="Basic and acidic residues" evidence="8">
    <location>
        <begin position="926"/>
        <end position="957"/>
    </location>
</feature>
<dbReference type="EMBL" id="JAKWBI020000415">
    <property type="protein sequence ID" value="KAJ2895271.1"/>
    <property type="molecule type" value="Genomic_DNA"/>
</dbReference>
<evidence type="ECO:0000256" key="2">
    <source>
        <dbReference type="ARBA" id="ARBA00022723"/>
    </source>
</evidence>
<proteinExistence type="predicted"/>
<dbReference type="SUPFAM" id="SSF57701">
    <property type="entry name" value="Zn2/Cys6 DNA-binding domain"/>
    <property type="match status" value="1"/>
</dbReference>
<dbReference type="PROSITE" id="PS50048">
    <property type="entry name" value="ZN2_CY6_FUNGAL_2"/>
    <property type="match status" value="1"/>
</dbReference>
<keyword evidence="4" id="KW-0805">Transcription regulation</keyword>
<dbReference type="InterPro" id="IPR051615">
    <property type="entry name" value="Transcr_Regulatory_Elem"/>
</dbReference>
<dbReference type="GO" id="GO:0000981">
    <property type="term" value="F:DNA-binding transcription factor activity, RNA polymerase II-specific"/>
    <property type="evidence" value="ECO:0007669"/>
    <property type="project" value="InterPro"/>
</dbReference>
<feature type="domain" description="Zn(2)-C6 fungal-type" evidence="9">
    <location>
        <begin position="52"/>
        <end position="84"/>
    </location>
</feature>
<evidence type="ECO:0000313" key="11">
    <source>
        <dbReference type="Proteomes" id="UP001201980"/>
    </source>
</evidence>
<organism evidence="10 11">
    <name type="scientific">Zalerion maritima</name>
    <dbReference type="NCBI Taxonomy" id="339359"/>
    <lineage>
        <taxon>Eukaryota</taxon>
        <taxon>Fungi</taxon>
        <taxon>Dikarya</taxon>
        <taxon>Ascomycota</taxon>
        <taxon>Pezizomycotina</taxon>
        <taxon>Sordariomycetes</taxon>
        <taxon>Lulworthiomycetidae</taxon>
        <taxon>Lulworthiales</taxon>
        <taxon>Lulworthiaceae</taxon>
        <taxon>Zalerion</taxon>
    </lineage>
</organism>
<keyword evidence="6" id="KW-0804">Transcription</keyword>
<gene>
    <name evidence="10" type="ORF">MKZ38_006736</name>
</gene>
<feature type="compositionally biased region" description="Polar residues" evidence="8">
    <location>
        <begin position="142"/>
        <end position="157"/>
    </location>
</feature>
<keyword evidence="7" id="KW-0539">Nucleus</keyword>
<dbReference type="AlphaFoldDB" id="A0AAD5RJS5"/>
<feature type="region of interest" description="Disordered" evidence="8">
    <location>
        <begin position="118"/>
        <end position="190"/>
    </location>
</feature>
<dbReference type="Proteomes" id="UP001201980">
    <property type="component" value="Unassembled WGS sequence"/>
</dbReference>
<dbReference type="SMART" id="SM00066">
    <property type="entry name" value="GAL4"/>
    <property type="match status" value="1"/>
</dbReference>
<evidence type="ECO:0000256" key="8">
    <source>
        <dbReference type="SAM" id="MobiDB-lite"/>
    </source>
</evidence>
<dbReference type="InterPro" id="IPR036864">
    <property type="entry name" value="Zn2-C6_fun-type_DNA-bd_sf"/>
</dbReference>
<dbReference type="CDD" id="cd12148">
    <property type="entry name" value="fungal_TF_MHR"/>
    <property type="match status" value="1"/>
</dbReference>
<evidence type="ECO:0000313" key="10">
    <source>
        <dbReference type="EMBL" id="KAJ2895271.1"/>
    </source>
</evidence>
<feature type="compositionally biased region" description="Basic residues" evidence="8">
    <location>
        <begin position="802"/>
        <end position="811"/>
    </location>
</feature>
<keyword evidence="3" id="KW-0862">Zinc</keyword>
<dbReference type="PANTHER" id="PTHR31313:SF81">
    <property type="entry name" value="TY1 ENHANCER ACTIVATOR"/>
    <property type="match status" value="1"/>
</dbReference>
<dbReference type="GO" id="GO:0006351">
    <property type="term" value="P:DNA-templated transcription"/>
    <property type="evidence" value="ECO:0007669"/>
    <property type="project" value="InterPro"/>
</dbReference>
<feature type="region of interest" description="Disordered" evidence="8">
    <location>
        <begin position="790"/>
        <end position="826"/>
    </location>
</feature>
<keyword evidence="2" id="KW-0479">Metal-binding</keyword>
<dbReference type="Gene3D" id="4.10.240.10">
    <property type="entry name" value="Zn(2)-C6 fungal-type DNA-binding domain"/>
    <property type="match status" value="1"/>
</dbReference>
<comment type="subcellular location">
    <subcellularLocation>
        <location evidence="1">Nucleus</location>
    </subcellularLocation>
</comment>
<dbReference type="SMART" id="SM00906">
    <property type="entry name" value="Fungal_trans"/>
    <property type="match status" value="1"/>
</dbReference>
<dbReference type="Pfam" id="PF04082">
    <property type="entry name" value="Fungal_trans"/>
    <property type="match status" value="1"/>
</dbReference>
<evidence type="ECO:0000256" key="1">
    <source>
        <dbReference type="ARBA" id="ARBA00004123"/>
    </source>
</evidence>
<keyword evidence="5" id="KW-0238">DNA-binding</keyword>
<dbReference type="GO" id="GO:0008270">
    <property type="term" value="F:zinc ion binding"/>
    <property type="evidence" value="ECO:0007669"/>
    <property type="project" value="InterPro"/>
</dbReference>
<name>A0AAD5RJS5_9PEZI</name>
<feature type="region of interest" description="Disordered" evidence="8">
    <location>
        <begin position="921"/>
        <end position="983"/>
    </location>
</feature>
<dbReference type="CDD" id="cd00067">
    <property type="entry name" value="GAL4"/>
    <property type="match status" value="1"/>
</dbReference>